<proteinExistence type="predicted"/>
<comment type="caution">
    <text evidence="2">The sequence shown here is derived from an EMBL/GenBank/DDBJ whole genome shotgun (WGS) entry which is preliminary data.</text>
</comment>
<feature type="region of interest" description="Disordered" evidence="1">
    <location>
        <begin position="49"/>
        <end position="81"/>
    </location>
</feature>
<protein>
    <submittedName>
        <fullName evidence="2">Uncharacterized protein</fullName>
    </submittedName>
</protein>
<sequence>MDEIFPSWIGSDGQIDPRNSLWQGNKGSTKGLGEYVGQTKEDLQKFQGNENGVGRIGQRMRPKPRGASTLLRSSNGGSNWG</sequence>
<organism evidence="2 3">
    <name type="scientific">Hibiscus sabdariffa</name>
    <name type="common">roselle</name>
    <dbReference type="NCBI Taxonomy" id="183260"/>
    <lineage>
        <taxon>Eukaryota</taxon>
        <taxon>Viridiplantae</taxon>
        <taxon>Streptophyta</taxon>
        <taxon>Embryophyta</taxon>
        <taxon>Tracheophyta</taxon>
        <taxon>Spermatophyta</taxon>
        <taxon>Magnoliopsida</taxon>
        <taxon>eudicotyledons</taxon>
        <taxon>Gunneridae</taxon>
        <taxon>Pentapetalae</taxon>
        <taxon>rosids</taxon>
        <taxon>malvids</taxon>
        <taxon>Malvales</taxon>
        <taxon>Malvaceae</taxon>
        <taxon>Malvoideae</taxon>
        <taxon>Hibiscus</taxon>
    </lineage>
</organism>
<dbReference type="Proteomes" id="UP001472677">
    <property type="component" value="Unassembled WGS sequence"/>
</dbReference>
<reference evidence="2 3" key="1">
    <citation type="journal article" date="2024" name="G3 (Bethesda)">
        <title>Genome assembly of Hibiscus sabdariffa L. provides insights into metabolisms of medicinal natural products.</title>
        <authorList>
            <person name="Kim T."/>
        </authorList>
    </citation>
    <scope>NUCLEOTIDE SEQUENCE [LARGE SCALE GENOMIC DNA]</scope>
    <source>
        <strain evidence="2">TK-2024</strain>
        <tissue evidence="2">Old leaves</tissue>
    </source>
</reference>
<feature type="region of interest" description="Disordered" evidence="1">
    <location>
        <begin position="1"/>
        <end position="28"/>
    </location>
</feature>
<gene>
    <name evidence="2" type="ORF">V6N12_001490</name>
</gene>
<keyword evidence="3" id="KW-1185">Reference proteome</keyword>
<evidence type="ECO:0000313" key="2">
    <source>
        <dbReference type="EMBL" id="KAK8509483.1"/>
    </source>
</evidence>
<evidence type="ECO:0000256" key="1">
    <source>
        <dbReference type="SAM" id="MobiDB-lite"/>
    </source>
</evidence>
<accession>A0ABR2BR76</accession>
<evidence type="ECO:0000313" key="3">
    <source>
        <dbReference type="Proteomes" id="UP001472677"/>
    </source>
</evidence>
<feature type="compositionally biased region" description="Polar residues" evidence="1">
    <location>
        <begin position="70"/>
        <end position="81"/>
    </location>
</feature>
<dbReference type="EMBL" id="JBBPBM010000091">
    <property type="protein sequence ID" value="KAK8509483.1"/>
    <property type="molecule type" value="Genomic_DNA"/>
</dbReference>
<name>A0ABR2BR76_9ROSI</name>